<evidence type="ECO:0000256" key="4">
    <source>
        <dbReference type="ARBA" id="ARBA00023004"/>
    </source>
</evidence>
<evidence type="ECO:0000256" key="2">
    <source>
        <dbReference type="ARBA" id="ARBA00022723"/>
    </source>
</evidence>
<dbReference type="SUPFAM" id="SSF47741">
    <property type="entry name" value="CO dehydrogenase ISP C-domain like"/>
    <property type="match status" value="1"/>
</dbReference>
<dbReference type="InterPro" id="IPR051452">
    <property type="entry name" value="Diverse_Oxidoreductases"/>
</dbReference>
<dbReference type="CDD" id="cd00207">
    <property type="entry name" value="fer2"/>
    <property type="match status" value="1"/>
</dbReference>
<dbReference type="Gene3D" id="3.10.20.30">
    <property type="match status" value="1"/>
</dbReference>
<dbReference type="GO" id="GO:0016491">
    <property type="term" value="F:oxidoreductase activity"/>
    <property type="evidence" value="ECO:0007669"/>
    <property type="project" value="UniProtKB-KW"/>
</dbReference>
<keyword evidence="4" id="KW-0408">Iron</keyword>
<dbReference type="InterPro" id="IPR006058">
    <property type="entry name" value="2Fe2S_fd_BS"/>
</dbReference>
<dbReference type="FunCoup" id="F1Z7U7">
    <property type="interactions" value="76"/>
</dbReference>
<evidence type="ECO:0000259" key="6">
    <source>
        <dbReference type="PROSITE" id="PS51085"/>
    </source>
</evidence>
<name>F1Z7U7_9SPHN</name>
<dbReference type="HOGENOM" id="CLU_052511_3_0_5"/>
<dbReference type="Proteomes" id="UP000004728">
    <property type="component" value="Unassembled WGS sequence"/>
</dbReference>
<feature type="domain" description="2Fe-2S ferredoxin-type" evidence="6">
    <location>
        <begin position="5"/>
        <end position="81"/>
    </location>
</feature>
<keyword evidence="8" id="KW-1185">Reference proteome</keyword>
<dbReference type="eggNOG" id="COG2080">
    <property type="taxonomic scope" value="Bacteria"/>
</dbReference>
<keyword evidence="3" id="KW-0560">Oxidoreductase</keyword>
<dbReference type="PANTHER" id="PTHR44379">
    <property type="entry name" value="OXIDOREDUCTASE WITH IRON-SULFUR SUBUNIT"/>
    <property type="match status" value="1"/>
</dbReference>
<dbReference type="SUPFAM" id="SSF54292">
    <property type="entry name" value="2Fe-2S ferredoxin-like"/>
    <property type="match status" value="1"/>
</dbReference>
<dbReference type="GO" id="GO:0051537">
    <property type="term" value="F:2 iron, 2 sulfur cluster binding"/>
    <property type="evidence" value="ECO:0007669"/>
    <property type="project" value="UniProtKB-KW"/>
</dbReference>
<evidence type="ECO:0000313" key="8">
    <source>
        <dbReference type="Proteomes" id="UP000004728"/>
    </source>
</evidence>
<proteinExistence type="predicted"/>
<protein>
    <submittedName>
        <fullName evidence="7">(2Fe-2S)-binding protein</fullName>
    </submittedName>
</protein>
<keyword evidence="2" id="KW-0479">Metal-binding</keyword>
<dbReference type="EMBL" id="AEWJ01000037">
    <property type="protein sequence ID" value="EGD59278.1"/>
    <property type="molecule type" value="Genomic_DNA"/>
</dbReference>
<gene>
    <name evidence="7" type="ORF">Y88_1340</name>
</gene>
<evidence type="ECO:0000256" key="1">
    <source>
        <dbReference type="ARBA" id="ARBA00022714"/>
    </source>
</evidence>
<dbReference type="InParanoid" id="F1Z7U7"/>
<comment type="caution">
    <text evidence="7">The sequence shown here is derived from an EMBL/GenBank/DDBJ whole genome shotgun (WGS) entry which is preliminary data.</text>
</comment>
<keyword evidence="1" id="KW-0001">2Fe-2S</keyword>
<sequence>MGEIMAVTLTINGERRTFDVPPEMPLLWLLRDVAQLTGTKYGCAVGLCGACSVLLDGVRVFGCQTPAGDAVGRSITTIEGLADQPLGKALFSAWNEVDVVQCGYCQPGQIIAAAAMLKENAHPDDADIDAGMSGNICRCGTYPRIRAAVHRAAQIHAEEKA</sequence>
<dbReference type="InterPro" id="IPR012675">
    <property type="entry name" value="Beta-grasp_dom_sf"/>
</dbReference>
<dbReference type="InterPro" id="IPR036884">
    <property type="entry name" value="2Fe-2S-bd_dom_sf"/>
</dbReference>
<keyword evidence="5" id="KW-0411">Iron-sulfur</keyword>
<dbReference type="InterPro" id="IPR036010">
    <property type="entry name" value="2Fe-2S_ferredoxin-like_sf"/>
</dbReference>
<reference evidence="7 8" key="1">
    <citation type="journal article" date="2012" name="J. Bacteriol.">
        <title>Draft Genome Sequence of Novosphingobium nitrogenifigens Y88T.</title>
        <authorList>
            <person name="Strabala T.J."/>
            <person name="Macdonald L."/>
            <person name="Liu V."/>
            <person name="Smit A.M."/>
        </authorList>
    </citation>
    <scope>NUCLEOTIDE SEQUENCE [LARGE SCALE GENOMIC DNA]</scope>
    <source>
        <strain evidence="7 8">DSM 19370</strain>
    </source>
</reference>
<dbReference type="Pfam" id="PF00111">
    <property type="entry name" value="Fer2"/>
    <property type="match status" value="1"/>
</dbReference>
<organism evidence="7 8">
    <name type="scientific">Novosphingobium nitrogenifigens DSM 19370</name>
    <dbReference type="NCBI Taxonomy" id="983920"/>
    <lineage>
        <taxon>Bacteria</taxon>
        <taxon>Pseudomonadati</taxon>
        <taxon>Pseudomonadota</taxon>
        <taxon>Alphaproteobacteria</taxon>
        <taxon>Sphingomonadales</taxon>
        <taxon>Sphingomonadaceae</taxon>
        <taxon>Novosphingobium</taxon>
    </lineage>
</organism>
<dbReference type="OrthoDB" id="9792018at2"/>
<evidence type="ECO:0000256" key="5">
    <source>
        <dbReference type="ARBA" id="ARBA00023014"/>
    </source>
</evidence>
<evidence type="ECO:0000256" key="3">
    <source>
        <dbReference type="ARBA" id="ARBA00023002"/>
    </source>
</evidence>
<dbReference type="FunFam" id="3.10.20.30:FF:000020">
    <property type="entry name" value="Xanthine dehydrogenase iron-sulfur subunit"/>
    <property type="match status" value="1"/>
</dbReference>
<dbReference type="AlphaFoldDB" id="F1Z7U7"/>
<dbReference type="Gene3D" id="1.10.150.120">
    <property type="entry name" value="[2Fe-2S]-binding domain"/>
    <property type="match status" value="1"/>
</dbReference>
<dbReference type="PANTHER" id="PTHR44379:SF2">
    <property type="entry name" value="BLR6218 PROTEIN"/>
    <property type="match status" value="1"/>
</dbReference>
<dbReference type="PROSITE" id="PS00197">
    <property type="entry name" value="2FE2S_FER_1"/>
    <property type="match status" value="1"/>
</dbReference>
<dbReference type="Pfam" id="PF01799">
    <property type="entry name" value="Fer2_2"/>
    <property type="match status" value="1"/>
</dbReference>
<dbReference type="PROSITE" id="PS51085">
    <property type="entry name" value="2FE2S_FER_2"/>
    <property type="match status" value="1"/>
</dbReference>
<dbReference type="STRING" id="983920.Y88_1340"/>
<dbReference type="GO" id="GO:0046872">
    <property type="term" value="F:metal ion binding"/>
    <property type="evidence" value="ECO:0007669"/>
    <property type="project" value="UniProtKB-KW"/>
</dbReference>
<evidence type="ECO:0000313" key="7">
    <source>
        <dbReference type="EMBL" id="EGD59278.1"/>
    </source>
</evidence>
<dbReference type="InterPro" id="IPR002888">
    <property type="entry name" value="2Fe-2S-bd"/>
</dbReference>
<dbReference type="InterPro" id="IPR001041">
    <property type="entry name" value="2Fe-2S_ferredoxin-type"/>
</dbReference>
<accession>F1Z7U7</accession>